<dbReference type="RefSeq" id="WP_380129795.1">
    <property type="nucleotide sequence ID" value="NZ_JBHSEG010000006.1"/>
</dbReference>
<feature type="region of interest" description="Disordered" evidence="1">
    <location>
        <begin position="549"/>
        <end position="570"/>
    </location>
</feature>
<dbReference type="EMBL" id="JBHSEG010000006">
    <property type="protein sequence ID" value="MFC4454808.1"/>
    <property type="molecule type" value="Genomic_DNA"/>
</dbReference>
<gene>
    <name evidence="3" type="ORF">ACFO0P_13585</name>
</gene>
<dbReference type="Proteomes" id="UP001595939">
    <property type="component" value="Unassembled WGS sequence"/>
</dbReference>
<keyword evidence="4" id="KW-1185">Reference proteome</keyword>
<sequence length="1593" mass="166294">MNAEGKLVLAALTALTALLAAGPAARAQGVDTSLPLTSVGDRLMWTVGDQTLNLNVAVGGRIRLDLYSPRVDPADYRSDRFYGDEVYGGPAVTTTFSVLADDGTVVVRRTFTPGSHAWDTLLDQELPAGHYRLSAQTSGNGKNTFAVRLTGLSADMQSDRLTVTIHAQDWVPAVNVTTDGAAPYVVRMYDGDGPGELEARVRDEQGRVTPLPVSGDLAWTDLPLPQAAGRYVIELRQAGAARQHSNSVGISLMRAGASTPLTLTRVDQTGQLRVTAELVLPGSVQPTSADVTVGQQTLRVVGSLTQRVPAGEYPLSVAPIPGAEVALDRSALAVPQGGLSDARVEVRPQVALSVEADKTEVCVGDTVTLRARASTAYAGALPLQLTLDVPGLRLQGATEQRGTFSAAQPGALSVTGVATAAGPLTVLARLFPWGQLQSVRVNVLPTATRLQLSRAPLEPAQVGDTRTVHLTVRNTAAQPMAFVLHDTPSDGLEAVDAPDFQGTLAAGEARELSYRVRVTAPGTHTLQARLDSRACSAPQTVGGTLTAVAPATPVTPAPEPRPAPSVSRESTVTLPYSAPARSGDLVIAHRPPAGASFVPGSSRLNGQALPDPLRGASGTLYWVLPVSGIQLQQGQLSYRLTHQDALGVLDAPALLARPEAAPRELLQGVLDPADLAAATPLTETAPDAENEGAIRLPLQGSVLRIRDRISVVVDAPLGPVPTLSVNGRAISEDSIGSVTTDSARGVQRLVYVGVPLTAGPNVLKFLNDTVTVQLVGSTTRLEVRPEQLLADGSTPVRVRVRALDAAGNLTSMPSVTLRTSLEPRTPDADSGESGYQLRLQNGEGVLELQPQASPTTLQLDLQNGDQVQRHTFEIRPDDRRVGVGVLSATVGLDGQLSSSDLSWQGRASFEGPLQGGKLYAVADKDGLPTGTLPLVRNPVIGDASSETVTLQGSDPAALLYDHPAFRVQYRRTALPMDVLPVSEQFTALSGYSKGSTSVSGFVALVPRDRVSELPLTPSGTRLLRLPAGGIVEGSETLVLVTVEPDTGKILKRQTLTRDVDYVLDTSTGIITLTRVIEPLDPDLNRLQVLASYRLLNAETNRPLAFGAQVRHTGEHYTVGVAAVRLDQATTYGARATYDNGAVHGQALLAYSGGLQGSADVSAPVANGTLNARVRYQQAGYQGLGAFDPGLTAGASYQANFGTNLKGVLDGDYHHLLTGDGGSVGARAELRVAPFTVGGGLRYAFGDTYGVGAVGSVGYQQGRLDAKVVHTQPLTGNLDPTTNITAKFRVTDKVSLGLTDAIVWGAGDTGDITQAAVLSLDAVVGNVNYAAGYELPTAAGAGNRARFGVSTGLTLSERVSLGLRGSAVYDLGAKTSTVGAGADLNYHTGTVSATAGSDVTFSGGTFGVVLRGGVTGSVTPNLTLTADALGELTTDRSGLRASLGYAYRTGTLNSLGYARYQQGSLGGTQPEMSAGVSAEEHRSNWAVRGAVDTRTLLNDPDSFTVQAQAGGTYYLSDRFGVGAWGRLLSQPASSSTQAGYGLEASVRALPGTWLTAGYNFRGFEGLPSSGTYTKPGLYVRLDLTVDDQSFGGNK</sequence>
<evidence type="ECO:0000313" key="3">
    <source>
        <dbReference type="EMBL" id="MFC4454808.1"/>
    </source>
</evidence>
<comment type="caution">
    <text evidence="3">The sequence shown here is derived from an EMBL/GenBank/DDBJ whole genome shotgun (WGS) entry which is preliminary data.</text>
</comment>
<feature type="chain" id="PRO_5046556449" evidence="2">
    <location>
        <begin position="28"/>
        <end position="1593"/>
    </location>
</feature>
<evidence type="ECO:0000256" key="2">
    <source>
        <dbReference type="SAM" id="SignalP"/>
    </source>
</evidence>
<protein>
    <submittedName>
        <fullName evidence="3">DUF11 domain-containing protein</fullName>
    </submittedName>
</protein>
<feature type="compositionally biased region" description="Pro residues" evidence="1">
    <location>
        <begin position="553"/>
        <end position="563"/>
    </location>
</feature>
<keyword evidence="2" id="KW-0732">Signal</keyword>
<reference evidence="4" key="1">
    <citation type="journal article" date="2019" name="Int. J. Syst. Evol. Microbiol.">
        <title>The Global Catalogue of Microorganisms (GCM) 10K type strain sequencing project: providing services to taxonomists for standard genome sequencing and annotation.</title>
        <authorList>
            <consortium name="The Broad Institute Genomics Platform"/>
            <consortium name="The Broad Institute Genome Sequencing Center for Infectious Disease"/>
            <person name="Wu L."/>
            <person name="Ma J."/>
        </authorList>
    </citation>
    <scope>NUCLEOTIDE SEQUENCE [LARGE SCALE GENOMIC DNA]</scope>
    <source>
        <strain evidence="4">CCUG 39970</strain>
    </source>
</reference>
<name>A0ABV8YD25_9DEIO</name>
<evidence type="ECO:0000256" key="1">
    <source>
        <dbReference type="SAM" id="MobiDB-lite"/>
    </source>
</evidence>
<organism evidence="3 4">
    <name type="scientific">Deinococcus sonorensis</name>
    <dbReference type="NCBI Taxonomy" id="309891"/>
    <lineage>
        <taxon>Bacteria</taxon>
        <taxon>Thermotogati</taxon>
        <taxon>Deinococcota</taxon>
        <taxon>Deinococci</taxon>
        <taxon>Deinococcales</taxon>
        <taxon>Deinococcaceae</taxon>
        <taxon>Deinococcus</taxon>
    </lineage>
</organism>
<feature type="signal peptide" evidence="2">
    <location>
        <begin position="1"/>
        <end position="27"/>
    </location>
</feature>
<proteinExistence type="predicted"/>
<evidence type="ECO:0000313" key="4">
    <source>
        <dbReference type="Proteomes" id="UP001595939"/>
    </source>
</evidence>
<accession>A0ABV8YD25</accession>